<dbReference type="AlphaFoldDB" id="A0A0L0SAE4"/>
<keyword evidence="3" id="KW-0805">Transcription regulation</keyword>
<dbReference type="Pfam" id="PF08598">
    <property type="entry name" value="Sds3"/>
    <property type="match status" value="1"/>
</dbReference>
<feature type="compositionally biased region" description="Gly residues" evidence="6">
    <location>
        <begin position="167"/>
        <end position="177"/>
    </location>
</feature>
<keyword evidence="2" id="KW-0678">Repressor</keyword>
<feature type="compositionally biased region" description="Basic residues" evidence="6">
    <location>
        <begin position="178"/>
        <end position="188"/>
    </location>
</feature>
<evidence type="ECO:0000313" key="8">
    <source>
        <dbReference type="Proteomes" id="UP000054350"/>
    </source>
</evidence>
<keyword evidence="4" id="KW-0804">Transcription</keyword>
<reference evidence="8" key="2">
    <citation type="submission" date="2009-11" db="EMBL/GenBank/DDBJ databases">
        <title>The Genome Sequence of Allomyces macrogynus strain ATCC 38327.</title>
        <authorList>
            <consortium name="The Broad Institute Genome Sequencing Platform"/>
            <person name="Russ C."/>
            <person name="Cuomo C."/>
            <person name="Shea T."/>
            <person name="Young S.K."/>
            <person name="Zeng Q."/>
            <person name="Koehrsen M."/>
            <person name="Haas B."/>
            <person name="Borodovsky M."/>
            <person name="Guigo R."/>
            <person name="Alvarado L."/>
            <person name="Berlin A."/>
            <person name="Borenstein D."/>
            <person name="Chen Z."/>
            <person name="Engels R."/>
            <person name="Freedman E."/>
            <person name="Gellesch M."/>
            <person name="Goldberg J."/>
            <person name="Griggs A."/>
            <person name="Gujja S."/>
            <person name="Heiman D."/>
            <person name="Hepburn T."/>
            <person name="Howarth C."/>
            <person name="Jen D."/>
            <person name="Larson L."/>
            <person name="Lewis B."/>
            <person name="Mehta T."/>
            <person name="Park D."/>
            <person name="Pearson M."/>
            <person name="Roberts A."/>
            <person name="Saif S."/>
            <person name="Shenoy N."/>
            <person name="Sisk P."/>
            <person name="Stolte C."/>
            <person name="Sykes S."/>
            <person name="Walk T."/>
            <person name="White J."/>
            <person name="Yandava C."/>
            <person name="Burger G."/>
            <person name="Gray M.W."/>
            <person name="Holland P.W.H."/>
            <person name="King N."/>
            <person name="Lang F.B.F."/>
            <person name="Roger A.J."/>
            <person name="Ruiz-Trillo I."/>
            <person name="Lander E."/>
            <person name="Nusbaum C."/>
        </authorList>
    </citation>
    <scope>NUCLEOTIDE SEQUENCE [LARGE SCALE GENOMIC DNA]</scope>
    <source>
        <strain evidence="8">ATCC 38327</strain>
    </source>
</reference>
<protein>
    <submittedName>
        <fullName evidence="7">Uncharacterized protein</fullName>
    </submittedName>
</protein>
<dbReference type="Proteomes" id="UP000054350">
    <property type="component" value="Unassembled WGS sequence"/>
</dbReference>
<keyword evidence="8" id="KW-1185">Reference proteome</keyword>
<dbReference type="GO" id="GO:0010468">
    <property type="term" value="P:regulation of gene expression"/>
    <property type="evidence" value="ECO:0007669"/>
    <property type="project" value="UniProtKB-ARBA"/>
</dbReference>
<dbReference type="VEuPathDB" id="FungiDB:AMAG_18159"/>
<feature type="region of interest" description="Disordered" evidence="6">
    <location>
        <begin position="161"/>
        <end position="228"/>
    </location>
</feature>
<reference evidence="7 8" key="1">
    <citation type="submission" date="2009-11" db="EMBL/GenBank/DDBJ databases">
        <title>Annotation of Allomyces macrogynus ATCC 38327.</title>
        <authorList>
            <consortium name="The Broad Institute Genome Sequencing Platform"/>
            <person name="Russ C."/>
            <person name="Cuomo C."/>
            <person name="Burger G."/>
            <person name="Gray M.W."/>
            <person name="Holland P.W.H."/>
            <person name="King N."/>
            <person name="Lang F.B.F."/>
            <person name="Roger A.J."/>
            <person name="Ruiz-Trillo I."/>
            <person name="Young S.K."/>
            <person name="Zeng Q."/>
            <person name="Gargeya S."/>
            <person name="Fitzgerald M."/>
            <person name="Haas B."/>
            <person name="Abouelleil A."/>
            <person name="Alvarado L."/>
            <person name="Arachchi H.M."/>
            <person name="Berlin A."/>
            <person name="Chapman S.B."/>
            <person name="Gearin G."/>
            <person name="Goldberg J."/>
            <person name="Griggs A."/>
            <person name="Gujja S."/>
            <person name="Hansen M."/>
            <person name="Heiman D."/>
            <person name="Howarth C."/>
            <person name="Larimer J."/>
            <person name="Lui A."/>
            <person name="MacDonald P.J.P."/>
            <person name="McCowen C."/>
            <person name="Montmayeur A."/>
            <person name="Murphy C."/>
            <person name="Neiman D."/>
            <person name="Pearson M."/>
            <person name="Priest M."/>
            <person name="Roberts A."/>
            <person name="Saif S."/>
            <person name="Shea T."/>
            <person name="Sisk P."/>
            <person name="Stolte C."/>
            <person name="Sykes S."/>
            <person name="Wortman J."/>
            <person name="Nusbaum C."/>
            <person name="Birren B."/>
        </authorList>
    </citation>
    <scope>NUCLEOTIDE SEQUENCE [LARGE SCALE GENOMIC DNA]</scope>
    <source>
        <strain evidence="7 8">ATCC 38327</strain>
    </source>
</reference>
<feature type="region of interest" description="Disordered" evidence="6">
    <location>
        <begin position="262"/>
        <end position="299"/>
    </location>
</feature>
<gene>
    <name evidence="7" type="ORF">AMAG_18159</name>
</gene>
<evidence type="ECO:0000256" key="6">
    <source>
        <dbReference type="SAM" id="MobiDB-lite"/>
    </source>
</evidence>
<evidence type="ECO:0000256" key="2">
    <source>
        <dbReference type="ARBA" id="ARBA00022491"/>
    </source>
</evidence>
<comment type="subcellular location">
    <subcellularLocation>
        <location evidence="1">Nucleus</location>
    </subcellularLocation>
</comment>
<accession>A0A0L0SAE4</accession>
<dbReference type="GO" id="GO:0005654">
    <property type="term" value="C:nucleoplasm"/>
    <property type="evidence" value="ECO:0007669"/>
    <property type="project" value="UniProtKB-ARBA"/>
</dbReference>
<evidence type="ECO:0000256" key="1">
    <source>
        <dbReference type="ARBA" id="ARBA00004123"/>
    </source>
</evidence>
<keyword evidence="5" id="KW-0539">Nucleus</keyword>
<organism evidence="7 8">
    <name type="scientific">Allomyces macrogynus (strain ATCC 38327)</name>
    <name type="common">Allomyces javanicus var. macrogynus</name>
    <dbReference type="NCBI Taxonomy" id="578462"/>
    <lineage>
        <taxon>Eukaryota</taxon>
        <taxon>Fungi</taxon>
        <taxon>Fungi incertae sedis</taxon>
        <taxon>Blastocladiomycota</taxon>
        <taxon>Blastocladiomycetes</taxon>
        <taxon>Blastocladiales</taxon>
        <taxon>Blastocladiaceae</taxon>
        <taxon>Allomyces</taxon>
    </lineage>
</organism>
<evidence type="ECO:0000256" key="5">
    <source>
        <dbReference type="ARBA" id="ARBA00023242"/>
    </source>
</evidence>
<sequence>MPPMPPGHGYPVPSPVLVAPGSGFAPGPGALPPASPRIGMGDWVAGMERVRVQNKDAYYERCRQELERTIQDLQENLDDEFNLTVDDLAQSVHERLFTAQCMLQHAVHGIECVYRADVDHITTQFHDEDLAIRRDMLSEVQARRRRFEDEKALDITMIDFDAPARTGSGGGHGGGRGRNGRTHLKRGLHALDDDNVSGTGSNGHGTGERGGGAGNGAGGAGHGHGRGRKHLRTNAAASMVFKLADDELVHDMALIHTALARRPRPAASNGVPPSARLGSAASMANTVGTGPAKSRARKN</sequence>
<evidence type="ECO:0000256" key="4">
    <source>
        <dbReference type="ARBA" id="ARBA00023163"/>
    </source>
</evidence>
<proteinExistence type="predicted"/>
<dbReference type="OrthoDB" id="70376at2759"/>
<evidence type="ECO:0000313" key="7">
    <source>
        <dbReference type="EMBL" id="KNE59370.1"/>
    </source>
</evidence>
<dbReference type="InterPro" id="IPR013907">
    <property type="entry name" value="Sds3"/>
</dbReference>
<evidence type="ECO:0000256" key="3">
    <source>
        <dbReference type="ARBA" id="ARBA00023015"/>
    </source>
</evidence>
<feature type="compositionally biased region" description="Gly residues" evidence="6">
    <location>
        <begin position="200"/>
        <end position="222"/>
    </location>
</feature>
<dbReference type="EMBL" id="GG745334">
    <property type="protein sequence ID" value="KNE59370.1"/>
    <property type="molecule type" value="Genomic_DNA"/>
</dbReference>
<dbReference type="SMART" id="SM01401">
    <property type="entry name" value="Sds3"/>
    <property type="match status" value="1"/>
</dbReference>
<name>A0A0L0SAE4_ALLM3</name>